<keyword evidence="15 17" id="KW-0539">Nucleus</keyword>
<dbReference type="OrthoDB" id="9049620at2759"/>
<dbReference type="SMART" id="SM00513">
    <property type="entry name" value="SAP"/>
    <property type="match status" value="1"/>
</dbReference>
<evidence type="ECO:0000256" key="1">
    <source>
        <dbReference type="ARBA" id="ARBA00000900"/>
    </source>
</evidence>
<sequence length="488" mass="53696">MPTPFEVTDSTDWLSTSLPLFEPLEAALRCEVCKEFYENPVVTTCHHTFCSLCIRRSIGDSNAKCPSCRASVQADKLAPNHAVREIVGRFREARAQAMGVARVEERVRRGGKRKGGEAGIGEPEGRVTRARVERARVGGKKQQREVVEVEDSEDEYVEDEEEEEVGSQEPPPGMAACPMCFQHMKPELVWDHINNCQPGAPKSSPRNTRSSSNVVIPSSNPRPARQRESPPPSRLPGINYATCNETTLRKKLKALGINSTGSKELMIRRHREWLNIYNANCDAGKNRKSNKELLKELAQWENTLGGNAKVVESKIMKSDFDMRGHASTHKSQFEELIANARRKKPTPKAADPAEDKDETNTDKMDGIERTTTTEQALDPHAESEPAIHPGALKPVDPARPYQGNESALASIRAKVQQAKLSDSKSPSLGHEPSGVTNGNDHSTSNSGPTIPSEVPGIQNPFGSPTRKVSMFALPEQPVMDVENSSNSQ</sequence>
<dbReference type="AlphaFoldDB" id="A0A2T2N9L1"/>
<evidence type="ECO:0000256" key="6">
    <source>
        <dbReference type="ARBA" id="ARBA00015551"/>
    </source>
</evidence>
<dbReference type="UniPathway" id="UPA00143"/>
<evidence type="ECO:0000313" key="21">
    <source>
        <dbReference type="EMBL" id="PSN62125.1"/>
    </source>
</evidence>
<evidence type="ECO:0000256" key="2">
    <source>
        <dbReference type="ARBA" id="ARBA00004123"/>
    </source>
</evidence>
<evidence type="ECO:0000259" key="19">
    <source>
        <dbReference type="PROSITE" id="PS50089"/>
    </source>
</evidence>
<evidence type="ECO:0000256" key="12">
    <source>
        <dbReference type="ARBA" id="ARBA00022833"/>
    </source>
</evidence>
<evidence type="ECO:0000256" key="18">
    <source>
        <dbReference type="SAM" id="MobiDB-lite"/>
    </source>
</evidence>
<dbReference type="InterPro" id="IPR017907">
    <property type="entry name" value="Znf_RING_CS"/>
</dbReference>
<accession>A0A2T2N9L1</accession>
<keyword evidence="12 17" id="KW-0862">Zinc</keyword>
<feature type="compositionally biased region" description="Basic and acidic residues" evidence="18">
    <location>
        <begin position="358"/>
        <end position="368"/>
    </location>
</feature>
<comment type="subunit">
    <text evidence="17">Interacts with E2 UBC2, forming a complex with ubiquitin ligase activity.</text>
</comment>
<gene>
    <name evidence="21" type="ORF">BS50DRAFT_613186</name>
</gene>
<dbReference type="GO" id="GO:0006281">
    <property type="term" value="P:DNA repair"/>
    <property type="evidence" value="ECO:0007669"/>
    <property type="project" value="UniProtKB-KW"/>
</dbReference>
<keyword evidence="14 17" id="KW-0234">DNA repair</keyword>
<evidence type="ECO:0000256" key="14">
    <source>
        <dbReference type="ARBA" id="ARBA00023204"/>
    </source>
</evidence>
<organism evidence="21 22">
    <name type="scientific">Corynespora cassiicola Philippines</name>
    <dbReference type="NCBI Taxonomy" id="1448308"/>
    <lineage>
        <taxon>Eukaryota</taxon>
        <taxon>Fungi</taxon>
        <taxon>Dikarya</taxon>
        <taxon>Ascomycota</taxon>
        <taxon>Pezizomycotina</taxon>
        <taxon>Dothideomycetes</taxon>
        <taxon>Pleosporomycetidae</taxon>
        <taxon>Pleosporales</taxon>
        <taxon>Corynesporascaceae</taxon>
        <taxon>Corynespora</taxon>
    </lineage>
</organism>
<dbReference type="PANTHER" id="PTHR14134">
    <property type="entry name" value="E3 UBIQUITIN-PROTEIN LIGASE RAD18"/>
    <property type="match status" value="1"/>
</dbReference>
<comment type="subcellular location">
    <subcellularLocation>
        <location evidence="2 17">Nucleus</location>
    </subcellularLocation>
</comment>
<dbReference type="STRING" id="1448308.A0A2T2N9L1"/>
<dbReference type="InterPro" id="IPR013083">
    <property type="entry name" value="Znf_RING/FYVE/PHD"/>
</dbReference>
<proteinExistence type="inferred from homology"/>
<feature type="compositionally biased region" description="Basic and acidic residues" evidence="18">
    <location>
        <begin position="138"/>
        <end position="147"/>
    </location>
</feature>
<keyword evidence="13 17" id="KW-0238">DNA-binding</keyword>
<feature type="domain" description="SAP" evidence="20">
    <location>
        <begin position="240"/>
        <end position="274"/>
    </location>
</feature>
<dbReference type="Pfam" id="PF02037">
    <property type="entry name" value="SAP"/>
    <property type="match status" value="1"/>
</dbReference>
<reference evidence="21 22" key="1">
    <citation type="journal article" date="2018" name="Front. Microbiol.">
        <title>Genome-Wide Analysis of Corynespora cassiicola Leaf Fall Disease Putative Effectors.</title>
        <authorList>
            <person name="Lopez D."/>
            <person name="Ribeiro S."/>
            <person name="Label P."/>
            <person name="Fumanal B."/>
            <person name="Venisse J.S."/>
            <person name="Kohler A."/>
            <person name="de Oliveira R.R."/>
            <person name="Labutti K."/>
            <person name="Lipzen A."/>
            <person name="Lail K."/>
            <person name="Bauer D."/>
            <person name="Ohm R.A."/>
            <person name="Barry K.W."/>
            <person name="Spatafora J."/>
            <person name="Grigoriev I.V."/>
            <person name="Martin F.M."/>
            <person name="Pujade-Renaud V."/>
        </authorList>
    </citation>
    <scope>NUCLEOTIDE SEQUENCE [LARGE SCALE GENOMIC DNA]</scope>
    <source>
        <strain evidence="21 22">Philippines</strain>
    </source>
</reference>
<comment type="catalytic activity">
    <reaction evidence="1 17">
        <text>S-ubiquitinyl-[E2 ubiquitin-conjugating enzyme]-L-cysteine + [acceptor protein]-L-lysine = [E2 ubiquitin-conjugating enzyme]-L-cysteine + N(6)-ubiquitinyl-[acceptor protein]-L-lysine.</text>
        <dbReference type="EC" id="2.3.2.27"/>
    </reaction>
</comment>
<keyword evidence="22" id="KW-1185">Reference proteome</keyword>
<dbReference type="Pfam" id="PF13923">
    <property type="entry name" value="zf-C3HC4_2"/>
    <property type="match status" value="1"/>
</dbReference>
<dbReference type="FunFam" id="3.30.40.10:FF:000172">
    <property type="entry name" value="E3 ubiquitin-protein ligase RAD18"/>
    <property type="match status" value="1"/>
</dbReference>
<dbReference type="SUPFAM" id="SSF57850">
    <property type="entry name" value="RING/U-box"/>
    <property type="match status" value="1"/>
</dbReference>
<feature type="domain" description="RING-type" evidence="19">
    <location>
        <begin position="30"/>
        <end position="69"/>
    </location>
</feature>
<dbReference type="Gene3D" id="3.30.40.10">
    <property type="entry name" value="Zinc/RING finger domain, C3HC4 (zinc finger)"/>
    <property type="match status" value="1"/>
</dbReference>
<dbReference type="GO" id="GO:0003697">
    <property type="term" value="F:single-stranded DNA binding"/>
    <property type="evidence" value="ECO:0007669"/>
    <property type="project" value="UniProtKB-UniRule"/>
</dbReference>
<dbReference type="PROSITE" id="PS50089">
    <property type="entry name" value="ZF_RING_2"/>
    <property type="match status" value="1"/>
</dbReference>
<evidence type="ECO:0000256" key="8">
    <source>
        <dbReference type="ARBA" id="ARBA00022723"/>
    </source>
</evidence>
<dbReference type="Proteomes" id="UP000240883">
    <property type="component" value="Unassembled WGS sequence"/>
</dbReference>
<keyword evidence="8 17" id="KW-0479">Metal-binding</keyword>
<feature type="region of interest" description="Disordered" evidence="18">
    <location>
        <begin position="138"/>
        <end position="173"/>
    </location>
</feature>
<keyword evidence="9 17" id="KW-0227">DNA damage</keyword>
<keyword evidence="11 17" id="KW-0833">Ubl conjugation pathway</keyword>
<evidence type="ECO:0000256" key="5">
    <source>
        <dbReference type="ARBA" id="ARBA00012483"/>
    </source>
</evidence>
<dbReference type="PANTHER" id="PTHR14134:SF2">
    <property type="entry name" value="E3 UBIQUITIN-PROTEIN LIGASE RAD18"/>
    <property type="match status" value="1"/>
</dbReference>
<keyword evidence="7 17" id="KW-0808">Transferase</keyword>
<dbReference type="NCBIfam" id="TIGR00599">
    <property type="entry name" value="rad18"/>
    <property type="match status" value="1"/>
</dbReference>
<evidence type="ECO:0000313" key="22">
    <source>
        <dbReference type="Proteomes" id="UP000240883"/>
    </source>
</evidence>
<feature type="region of interest" description="Disordered" evidence="18">
    <location>
        <begin position="195"/>
        <end position="237"/>
    </location>
</feature>
<dbReference type="GO" id="GO:0008270">
    <property type="term" value="F:zinc ion binding"/>
    <property type="evidence" value="ECO:0007669"/>
    <property type="project" value="UniProtKB-KW"/>
</dbReference>
<feature type="region of interest" description="Disordered" evidence="18">
    <location>
        <begin position="338"/>
        <end position="488"/>
    </location>
</feature>
<dbReference type="InterPro" id="IPR004580">
    <property type="entry name" value="Rad18_fungi"/>
</dbReference>
<evidence type="ECO:0000256" key="11">
    <source>
        <dbReference type="ARBA" id="ARBA00022786"/>
    </source>
</evidence>
<dbReference type="InterPro" id="IPR039577">
    <property type="entry name" value="Rad18"/>
</dbReference>
<evidence type="ECO:0000256" key="17">
    <source>
        <dbReference type="RuleBase" id="RU368093"/>
    </source>
</evidence>
<dbReference type="SMART" id="SM00184">
    <property type="entry name" value="RING"/>
    <property type="match status" value="1"/>
</dbReference>
<feature type="compositionally biased region" description="Polar residues" evidence="18">
    <location>
        <begin position="434"/>
        <end position="449"/>
    </location>
</feature>
<evidence type="ECO:0000256" key="7">
    <source>
        <dbReference type="ARBA" id="ARBA00022679"/>
    </source>
</evidence>
<name>A0A2T2N9L1_CORCC</name>
<protein>
    <recommendedName>
        <fullName evidence="6 17">Postreplication repair E3 ubiquitin-protein ligase RAD18</fullName>
        <ecNumber evidence="5 17">2.3.2.27</ecNumber>
    </recommendedName>
    <alternativeName>
        <fullName evidence="17">RING-type E3 ubiquitin transferase RAD18</fullName>
    </alternativeName>
</protein>
<dbReference type="GO" id="GO:0005634">
    <property type="term" value="C:nucleus"/>
    <property type="evidence" value="ECO:0007669"/>
    <property type="project" value="UniProtKB-SubCell"/>
</dbReference>
<dbReference type="GO" id="GO:0006301">
    <property type="term" value="P:DNA damage tolerance"/>
    <property type="evidence" value="ECO:0007669"/>
    <property type="project" value="InterPro"/>
</dbReference>
<evidence type="ECO:0000256" key="10">
    <source>
        <dbReference type="ARBA" id="ARBA00022771"/>
    </source>
</evidence>
<feature type="compositionally biased region" description="Low complexity" evidence="18">
    <location>
        <begin position="209"/>
        <end position="222"/>
    </location>
</feature>
<dbReference type="InterPro" id="IPR001841">
    <property type="entry name" value="Znf_RING"/>
</dbReference>
<evidence type="ECO:0000256" key="3">
    <source>
        <dbReference type="ARBA" id="ARBA00004906"/>
    </source>
</evidence>
<dbReference type="GO" id="GO:0097505">
    <property type="term" value="C:Rad6-Rad18 complex"/>
    <property type="evidence" value="ECO:0007669"/>
    <property type="project" value="TreeGrafter"/>
</dbReference>
<comment type="similarity">
    <text evidence="4 17">Belongs to the RAD18 family.</text>
</comment>
<evidence type="ECO:0000256" key="13">
    <source>
        <dbReference type="ARBA" id="ARBA00023125"/>
    </source>
</evidence>
<evidence type="ECO:0000256" key="9">
    <source>
        <dbReference type="ARBA" id="ARBA00022763"/>
    </source>
</evidence>
<keyword evidence="10 16" id="KW-0863">Zinc-finger</keyword>
<dbReference type="GO" id="GO:0061630">
    <property type="term" value="F:ubiquitin protein ligase activity"/>
    <property type="evidence" value="ECO:0007669"/>
    <property type="project" value="UniProtKB-UniRule"/>
</dbReference>
<evidence type="ECO:0000259" key="20">
    <source>
        <dbReference type="PROSITE" id="PS50800"/>
    </source>
</evidence>
<evidence type="ECO:0000256" key="15">
    <source>
        <dbReference type="ARBA" id="ARBA00023242"/>
    </source>
</evidence>
<dbReference type="GO" id="GO:0006513">
    <property type="term" value="P:protein monoubiquitination"/>
    <property type="evidence" value="ECO:0007669"/>
    <property type="project" value="InterPro"/>
</dbReference>
<feature type="compositionally biased region" description="Acidic residues" evidence="18">
    <location>
        <begin position="148"/>
        <end position="166"/>
    </location>
</feature>
<dbReference type="InterPro" id="IPR003034">
    <property type="entry name" value="SAP_dom"/>
</dbReference>
<evidence type="ECO:0000256" key="16">
    <source>
        <dbReference type="PROSITE-ProRule" id="PRU00175"/>
    </source>
</evidence>
<dbReference type="PROSITE" id="PS50800">
    <property type="entry name" value="SAP"/>
    <property type="match status" value="1"/>
</dbReference>
<dbReference type="PROSITE" id="PS00518">
    <property type="entry name" value="ZF_RING_1"/>
    <property type="match status" value="1"/>
</dbReference>
<evidence type="ECO:0000256" key="4">
    <source>
        <dbReference type="ARBA" id="ARBA00009506"/>
    </source>
</evidence>
<dbReference type="EMBL" id="KZ678142">
    <property type="protein sequence ID" value="PSN62125.1"/>
    <property type="molecule type" value="Genomic_DNA"/>
</dbReference>
<comment type="pathway">
    <text evidence="3 17">Protein modification; protein ubiquitination.</text>
</comment>
<comment type="function">
    <text evidence="17">E3 RING-finger protein, member of the UBC2/RAD6 epistasis group. Associates to the E2 ubiquitin conjugating enzyme UBC2/RAD6 to form the UBC2-RAD18 ubiquitin ligase complex involved in postreplicative repair (PRR) of damaged DNA.</text>
</comment>
<dbReference type="EC" id="2.3.2.27" evidence="5 17"/>